<organism evidence="2 3">
    <name type="scientific">Pseudoglutamicibacter cumminsii</name>
    <dbReference type="NCBI Taxonomy" id="156979"/>
    <lineage>
        <taxon>Bacteria</taxon>
        <taxon>Bacillati</taxon>
        <taxon>Actinomycetota</taxon>
        <taxon>Actinomycetes</taxon>
        <taxon>Micrococcales</taxon>
        <taxon>Micrococcaceae</taxon>
        <taxon>Pseudoglutamicibacter</taxon>
    </lineage>
</organism>
<protein>
    <submittedName>
        <fullName evidence="2">GNAT family N-acetyltransferase</fullName>
    </submittedName>
</protein>
<evidence type="ECO:0000313" key="3">
    <source>
        <dbReference type="Proteomes" id="UP001240483"/>
    </source>
</evidence>
<name>A0AAP4C889_9MICC</name>
<dbReference type="InterPro" id="IPR000182">
    <property type="entry name" value="GNAT_dom"/>
</dbReference>
<feature type="domain" description="N-acetyltransferase" evidence="1">
    <location>
        <begin position="88"/>
        <end position="225"/>
    </location>
</feature>
<evidence type="ECO:0000259" key="1">
    <source>
        <dbReference type="PROSITE" id="PS51186"/>
    </source>
</evidence>
<dbReference type="RefSeq" id="WP_285330582.1">
    <property type="nucleotide sequence ID" value="NZ_CALUAG010000015.1"/>
</dbReference>
<dbReference type="PROSITE" id="PS51186">
    <property type="entry name" value="GNAT"/>
    <property type="match status" value="1"/>
</dbReference>
<gene>
    <name evidence="2" type="ORF">QP116_08085</name>
</gene>
<dbReference type="AlphaFoldDB" id="A0AAP4C889"/>
<dbReference type="EMBL" id="JASODW010000010">
    <property type="protein sequence ID" value="MDK6275687.1"/>
    <property type="molecule type" value="Genomic_DNA"/>
</dbReference>
<dbReference type="GO" id="GO:0016747">
    <property type="term" value="F:acyltransferase activity, transferring groups other than amino-acyl groups"/>
    <property type="evidence" value="ECO:0007669"/>
    <property type="project" value="InterPro"/>
</dbReference>
<evidence type="ECO:0000313" key="2">
    <source>
        <dbReference type="EMBL" id="MDK6275687.1"/>
    </source>
</evidence>
<reference evidence="2" key="1">
    <citation type="submission" date="2023-05" db="EMBL/GenBank/DDBJ databases">
        <title>Cataloging the Phylogenetic Diversity of Human Bladder Bacteria.</title>
        <authorList>
            <person name="Du J."/>
        </authorList>
    </citation>
    <scope>NUCLEOTIDE SEQUENCE</scope>
    <source>
        <strain evidence="2">UMB9978</strain>
    </source>
</reference>
<accession>A0AAP4C889</accession>
<proteinExistence type="predicted"/>
<dbReference type="Pfam" id="PF00583">
    <property type="entry name" value="Acetyltransf_1"/>
    <property type="match status" value="1"/>
</dbReference>
<comment type="caution">
    <text evidence="2">The sequence shown here is derived from an EMBL/GenBank/DDBJ whole genome shotgun (WGS) entry which is preliminary data.</text>
</comment>
<sequence>MNGIASDELIGTWVKGWAEARGFDTYHEGPVHAYRRTGQDEAHWEYVVHEPDNELLQKLAHMMREHSGQRLTVFTEDPDSMPDKVHEVGLRVVANREVMMTSPMAAQDVEAPITEDSLVWQEKRDGAHTWVSLHRREDGAVLASGHMASIGDYAVFDRIVTAPDQRRKGYGTLVTRYLASVATETDAEYGLLVASTDGYELYHHLGWTLLGAMLAIETPEEADDTARTDHTS</sequence>
<dbReference type="SUPFAM" id="SSF55729">
    <property type="entry name" value="Acyl-CoA N-acyltransferases (Nat)"/>
    <property type="match status" value="1"/>
</dbReference>
<dbReference type="Gene3D" id="3.40.630.30">
    <property type="match status" value="1"/>
</dbReference>
<dbReference type="InterPro" id="IPR016181">
    <property type="entry name" value="Acyl_CoA_acyltransferase"/>
</dbReference>
<dbReference type="Proteomes" id="UP001240483">
    <property type="component" value="Unassembled WGS sequence"/>
</dbReference>